<evidence type="ECO:0000313" key="4">
    <source>
        <dbReference type="Proteomes" id="UP001370490"/>
    </source>
</evidence>
<dbReference type="PANTHER" id="PTHR10067:SF17">
    <property type="entry name" value="PHOSPHATIDYLSERINE DECARBOXYLASE PROENZYME 2"/>
    <property type="match status" value="1"/>
</dbReference>
<name>A0AAN8UX42_9MAGN</name>
<dbReference type="PANTHER" id="PTHR10067">
    <property type="entry name" value="PHOSPHATIDYLSERINE DECARBOXYLASE"/>
    <property type="match status" value="1"/>
</dbReference>
<evidence type="ECO:0000313" key="3">
    <source>
        <dbReference type="EMBL" id="KAK6917067.1"/>
    </source>
</evidence>
<dbReference type="InterPro" id="IPR003817">
    <property type="entry name" value="PS_Dcarbxylase"/>
</dbReference>
<keyword evidence="4" id="KW-1185">Reference proteome</keyword>
<organism evidence="3 4">
    <name type="scientific">Dillenia turbinata</name>
    <dbReference type="NCBI Taxonomy" id="194707"/>
    <lineage>
        <taxon>Eukaryota</taxon>
        <taxon>Viridiplantae</taxon>
        <taxon>Streptophyta</taxon>
        <taxon>Embryophyta</taxon>
        <taxon>Tracheophyta</taxon>
        <taxon>Spermatophyta</taxon>
        <taxon>Magnoliopsida</taxon>
        <taxon>eudicotyledons</taxon>
        <taxon>Gunneridae</taxon>
        <taxon>Pentapetalae</taxon>
        <taxon>Dilleniales</taxon>
        <taxon>Dilleniaceae</taxon>
        <taxon>Dillenia</taxon>
    </lineage>
</organism>
<dbReference type="AlphaFoldDB" id="A0AAN8UX42"/>
<dbReference type="EMBL" id="JBAMMX010000023">
    <property type="protein sequence ID" value="KAK6917067.1"/>
    <property type="molecule type" value="Genomic_DNA"/>
</dbReference>
<proteinExistence type="predicted"/>
<reference evidence="3 4" key="1">
    <citation type="submission" date="2023-12" db="EMBL/GenBank/DDBJ databases">
        <title>A high-quality genome assembly for Dillenia turbinata (Dilleniales).</title>
        <authorList>
            <person name="Chanderbali A."/>
        </authorList>
    </citation>
    <scope>NUCLEOTIDE SEQUENCE [LARGE SCALE GENOMIC DNA]</scope>
    <source>
        <strain evidence="3">LSX21</strain>
        <tissue evidence="3">Leaf</tissue>
    </source>
</reference>
<dbReference type="GO" id="GO:0004609">
    <property type="term" value="F:phosphatidylserine decarboxylase activity"/>
    <property type="evidence" value="ECO:0007669"/>
    <property type="project" value="InterPro"/>
</dbReference>
<evidence type="ECO:0000256" key="1">
    <source>
        <dbReference type="ARBA" id="ARBA00022793"/>
    </source>
</evidence>
<dbReference type="GO" id="GO:0008654">
    <property type="term" value="P:phospholipid biosynthetic process"/>
    <property type="evidence" value="ECO:0007669"/>
    <property type="project" value="InterPro"/>
</dbReference>
<dbReference type="Pfam" id="PF02666">
    <property type="entry name" value="PS_Dcarbxylase"/>
    <property type="match status" value="1"/>
</dbReference>
<evidence type="ECO:0000256" key="2">
    <source>
        <dbReference type="ARBA" id="ARBA00023239"/>
    </source>
</evidence>
<comment type="caution">
    <text evidence="3">The sequence shown here is derived from an EMBL/GenBank/DDBJ whole genome shotgun (WGS) entry which is preliminary data.</text>
</comment>
<keyword evidence="1" id="KW-0210">Decarboxylase</keyword>
<sequence length="279" mass="30827">MKQNGESIESYYNGLQDLWREIDFRHPNPMEYAIDIPKYNTFIKEDHVYVFLDGEDIRQSVMLSQNDNVTVAAMISKGTKSGSALLVPNEQKQDDWIVDSGATDHMTLCSNDFTKNTRARRTSISNANGVMYPVIGAGTVDLSPTTSLSNTLLVNSLAVNSKYCNVFAENKRVVSSSKDFGKVAFVAIGATMVGSIPFSKNEGDYTQKGDEYISLHGNPVCQAIGRVVEVKPQNCYHEKIKTCEILLGARRSYLEEQEVSGLHPLVDLIALNLATCTPN</sequence>
<keyword evidence="2" id="KW-0456">Lyase</keyword>
<gene>
    <name evidence="3" type="ORF">RJ641_017818</name>
</gene>
<accession>A0AAN8UX42</accession>
<protein>
    <submittedName>
        <fullName evidence="3">Phosphatidylserine decarboxylase-related</fullName>
    </submittedName>
</protein>
<dbReference type="Proteomes" id="UP001370490">
    <property type="component" value="Unassembled WGS sequence"/>
</dbReference>